<dbReference type="Proteomes" id="UP001445335">
    <property type="component" value="Unassembled WGS sequence"/>
</dbReference>
<dbReference type="SUPFAM" id="SSF54001">
    <property type="entry name" value="Cysteine proteinases"/>
    <property type="match status" value="1"/>
</dbReference>
<gene>
    <name evidence="2" type="ORF">WJX81_004528</name>
</gene>
<accession>A0AAW1S0B4</accession>
<feature type="compositionally biased region" description="Low complexity" evidence="1">
    <location>
        <begin position="27"/>
        <end position="36"/>
    </location>
</feature>
<evidence type="ECO:0000256" key="1">
    <source>
        <dbReference type="SAM" id="MobiDB-lite"/>
    </source>
</evidence>
<feature type="compositionally biased region" description="Low complexity" evidence="1">
    <location>
        <begin position="108"/>
        <end position="120"/>
    </location>
</feature>
<comment type="caution">
    <text evidence="2">The sequence shown here is derived from an EMBL/GenBank/DDBJ whole genome shotgun (WGS) entry which is preliminary data.</text>
</comment>
<protein>
    <recommendedName>
        <fullName evidence="4">Ubiquitin-like protease family profile domain-containing protein</fullName>
    </recommendedName>
</protein>
<name>A0AAW1S0B4_9CHLO</name>
<organism evidence="2 3">
    <name type="scientific">Elliptochloris bilobata</name>
    <dbReference type="NCBI Taxonomy" id="381761"/>
    <lineage>
        <taxon>Eukaryota</taxon>
        <taxon>Viridiplantae</taxon>
        <taxon>Chlorophyta</taxon>
        <taxon>core chlorophytes</taxon>
        <taxon>Trebouxiophyceae</taxon>
        <taxon>Trebouxiophyceae incertae sedis</taxon>
        <taxon>Elliptochloris clade</taxon>
        <taxon>Elliptochloris</taxon>
    </lineage>
</organism>
<feature type="region of interest" description="Disordered" evidence="1">
    <location>
        <begin position="27"/>
        <end position="55"/>
    </location>
</feature>
<feature type="region of interest" description="Disordered" evidence="1">
    <location>
        <begin position="383"/>
        <end position="447"/>
    </location>
</feature>
<evidence type="ECO:0008006" key="4">
    <source>
        <dbReference type="Google" id="ProtNLM"/>
    </source>
</evidence>
<dbReference type="AlphaFoldDB" id="A0AAW1S0B4"/>
<feature type="compositionally biased region" description="Low complexity" evidence="1">
    <location>
        <begin position="403"/>
        <end position="429"/>
    </location>
</feature>
<dbReference type="InterPro" id="IPR038765">
    <property type="entry name" value="Papain-like_cys_pep_sf"/>
</dbReference>
<feature type="region of interest" description="Disordered" evidence="1">
    <location>
        <begin position="79"/>
        <end position="127"/>
    </location>
</feature>
<feature type="region of interest" description="Disordered" evidence="1">
    <location>
        <begin position="198"/>
        <end position="263"/>
    </location>
</feature>
<reference evidence="2 3" key="1">
    <citation type="journal article" date="2024" name="Nat. Commun.">
        <title>Phylogenomics reveals the evolutionary origins of lichenization in chlorophyte algae.</title>
        <authorList>
            <person name="Puginier C."/>
            <person name="Libourel C."/>
            <person name="Otte J."/>
            <person name="Skaloud P."/>
            <person name="Haon M."/>
            <person name="Grisel S."/>
            <person name="Petersen M."/>
            <person name="Berrin J.G."/>
            <person name="Delaux P.M."/>
            <person name="Dal Grande F."/>
            <person name="Keller J."/>
        </authorList>
    </citation>
    <scope>NUCLEOTIDE SEQUENCE [LARGE SCALE GENOMIC DNA]</scope>
    <source>
        <strain evidence="2 3">SAG 245.80</strain>
    </source>
</reference>
<feature type="compositionally biased region" description="Basic and acidic residues" evidence="1">
    <location>
        <begin position="218"/>
        <end position="227"/>
    </location>
</feature>
<proteinExistence type="predicted"/>
<sequence length="625" mass="66563">MQEQAEATVDPQTLADIPRMAQRLVPGAAASAAPGGREQQGAWQPEQGTTSTRMQAPLHSTLLRILRGEFVQHLARVPRGEGQQVEAPSAHARAGSRQPEPAGWTRRGAQGLAQGPQGAGHASQGAVDMETAQARMESPGTGHASMVTSTALQLDVQRNLQNWRAAQARNQQGCRISTPDHAREDHMIDEQDVHMAPHDERGDAQHGGGEHGLPSLPRARDEGEKRGVMRRRAVTPDYAPQLGGVKGGASTGAGPSNATQEVWAGPIWAPHADWGRRRTKCRTSGRGPRRGRSATLHLGEMVVFHRALAADGAVVERTFGGASDAAGLSPRERVRCKRLLDDPCLQRSIRTAHVEGLPSATAPPAGAAGAGKTSTAAFAAPEAVASGPGKGPIGGAVQEDARPTSPTAATGPAGAHESAASPQAARTAAIRGPSPALAADEANVSREEFDAHEDDFHTLRPGEMAATKMVDLWMARLQERDLVQSTMGGWGTKAMVQRSLHVRYFGPTFCSGLVGSDPPYERWTDRRLKHAQVPDIHTFDRLVFVVHVPMHYIVVVVGPGERGIVCYDSYAGGGSPYGGKHYQGAVQSVQRFVRAELSRAKGSDEGLYDIRFAAFREKGTFDEDG</sequence>
<dbReference type="Gene3D" id="3.40.395.10">
    <property type="entry name" value="Adenoviral Proteinase, Chain A"/>
    <property type="match status" value="1"/>
</dbReference>
<evidence type="ECO:0000313" key="3">
    <source>
        <dbReference type="Proteomes" id="UP001445335"/>
    </source>
</evidence>
<evidence type="ECO:0000313" key="2">
    <source>
        <dbReference type="EMBL" id="KAK9839257.1"/>
    </source>
</evidence>
<keyword evidence="3" id="KW-1185">Reference proteome</keyword>
<dbReference type="EMBL" id="JALJOU010000017">
    <property type="protein sequence ID" value="KAK9839257.1"/>
    <property type="molecule type" value="Genomic_DNA"/>
</dbReference>